<evidence type="ECO:0000313" key="2">
    <source>
        <dbReference type="Proteomes" id="UP001237448"/>
    </source>
</evidence>
<reference evidence="1 2" key="1">
    <citation type="submission" date="2023-07" db="EMBL/GenBank/DDBJ databases">
        <title>Genomic Encyclopedia of Type Strains, Phase IV (KMG-IV): sequencing the most valuable type-strain genomes for metagenomic binning, comparative biology and taxonomic classification.</title>
        <authorList>
            <person name="Goeker M."/>
        </authorList>
    </citation>
    <scope>NUCLEOTIDE SEQUENCE [LARGE SCALE GENOMIC DNA]</scope>
    <source>
        <strain evidence="1 2">DSM 5896</strain>
    </source>
</reference>
<comment type="caution">
    <text evidence="1">The sequence shown here is derived from an EMBL/GenBank/DDBJ whole genome shotgun (WGS) entry which is preliminary data.</text>
</comment>
<dbReference type="InterPro" id="IPR044843">
    <property type="entry name" value="Trans_IPPS_bact-type"/>
</dbReference>
<dbReference type="SFLD" id="SFLDG01018">
    <property type="entry name" value="Squalene/Phytoene_Synthase_Lik"/>
    <property type="match status" value="1"/>
</dbReference>
<dbReference type="InterPro" id="IPR033904">
    <property type="entry name" value="Trans_IPPS_HH"/>
</dbReference>
<dbReference type="EMBL" id="JAUSVK010000001">
    <property type="protein sequence ID" value="MDQ0391967.1"/>
    <property type="molecule type" value="Genomic_DNA"/>
</dbReference>
<name>A0ABU0FCB7_9HYPH</name>
<accession>A0ABU0FCB7</accession>
<sequence>MMDTASSARTGKGAGDENFPVASWLIAPQHRPAIFAFYDFVRTADDVADHAMLAPSEKLRLLDQLEAGLAGRDDREAVAVALRSVLRERGLGPQHAIDLLNAFRLDVHKLRYETWEELIDYCRLSAMPVGRYVLDVHGESQALWPANDALCAALQIINHLQDCGKDYRALDRVYVPGEAMAEAGVDVAALGADRASPALRLCLHGLARRTGTLLEEARGFSADIQNRRLSLEVAIIHRLADRLVHRLERRDPLSERVHLGKAHALGVVIGVLAGRWRRRPKRPAPALRVPT</sequence>
<gene>
    <name evidence="1" type="ORF">J3R73_001759</name>
</gene>
<dbReference type="InterPro" id="IPR008949">
    <property type="entry name" value="Isoprenoid_synthase_dom_sf"/>
</dbReference>
<dbReference type="Gene3D" id="1.10.600.10">
    <property type="entry name" value="Farnesyl Diphosphate Synthase"/>
    <property type="match status" value="1"/>
</dbReference>
<dbReference type="SFLD" id="SFLDS00005">
    <property type="entry name" value="Isoprenoid_Synthase_Type_I"/>
    <property type="match status" value="1"/>
</dbReference>
<dbReference type="Proteomes" id="UP001237448">
    <property type="component" value="Unassembled WGS sequence"/>
</dbReference>
<dbReference type="PANTHER" id="PTHR31480">
    <property type="entry name" value="BIFUNCTIONAL LYCOPENE CYCLASE/PHYTOENE SYNTHASE"/>
    <property type="match status" value="1"/>
</dbReference>
<dbReference type="SUPFAM" id="SSF48576">
    <property type="entry name" value="Terpenoid synthases"/>
    <property type="match status" value="1"/>
</dbReference>
<dbReference type="SFLD" id="SFLDG01212">
    <property type="entry name" value="Phytoene_synthase_like"/>
    <property type="match status" value="1"/>
</dbReference>
<organism evidence="1 2">
    <name type="scientific">Labrys monachus</name>
    <dbReference type="NCBI Taxonomy" id="217067"/>
    <lineage>
        <taxon>Bacteria</taxon>
        <taxon>Pseudomonadati</taxon>
        <taxon>Pseudomonadota</taxon>
        <taxon>Alphaproteobacteria</taxon>
        <taxon>Hyphomicrobiales</taxon>
        <taxon>Xanthobacteraceae</taxon>
        <taxon>Labrys</taxon>
    </lineage>
</organism>
<protein>
    <submittedName>
        <fullName evidence="1">Squalene synthase HpnC</fullName>
    </submittedName>
</protein>
<dbReference type="NCBIfam" id="TIGR03464">
    <property type="entry name" value="HpnC"/>
    <property type="match status" value="1"/>
</dbReference>
<dbReference type="InterPro" id="IPR017827">
    <property type="entry name" value="HSQ_synthase_HpnC"/>
</dbReference>
<proteinExistence type="predicted"/>
<evidence type="ECO:0000313" key="1">
    <source>
        <dbReference type="EMBL" id="MDQ0391967.1"/>
    </source>
</evidence>
<dbReference type="Pfam" id="PF00494">
    <property type="entry name" value="SQS_PSY"/>
    <property type="match status" value="1"/>
</dbReference>
<dbReference type="InterPro" id="IPR002060">
    <property type="entry name" value="Squ/phyt_synthse"/>
</dbReference>
<keyword evidence="2" id="KW-1185">Reference proteome</keyword>
<dbReference type="CDD" id="cd00683">
    <property type="entry name" value="Trans_IPPS_HH"/>
    <property type="match status" value="1"/>
</dbReference>